<comment type="caution">
    <text evidence="2">The sequence shown here is derived from an EMBL/GenBank/DDBJ whole genome shotgun (WGS) entry which is preliminary data.</text>
</comment>
<dbReference type="EMBL" id="JAQJAN010000004">
    <property type="protein sequence ID" value="KAJ5732796.1"/>
    <property type="molecule type" value="Genomic_DNA"/>
</dbReference>
<reference evidence="2" key="1">
    <citation type="journal article" date="2023" name="IMA Fungus">
        <title>Comparative genomic study of the Penicillium genus elucidates a diverse pangenome and 15 lateral gene transfer events.</title>
        <authorList>
            <person name="Petersen C."/>
            <person name="Sorensen T."/>
            <person name="Nielsen M.R."/>
            <person name="Sondergaard T.E."/>
            <person name="Sorensen J.L."/>
            <person name="Fitzpatrick D.A."/>
            <person name="Frisvad J.C."/>
            <person name="Nielsen K.L."/>
        </authorList>
    </citation>
    <scope>NUCLEOTIDE SEQUENCE</scope>
    <source>
        <strain evidence="2">IBT 17514</strain>
    </source>
</reference>
<name>A0AAD6HR79_9EURO</name>
<feature type="region of interest" description="Disordered" evidence="1">
    <location>
        <begin position="1"/>
        <end position="20"/>
    </location>
</feature>
<evidence type="ECO:0000313" key="3">
    <source>
        <dbReference type="Proteomes" id="UP001215712"/>
    </source>
</evidence>
<accession>A0AAD6HR79</accession>
<reference evidence="2" key="2">
    <citation type="submission" date="2023-01" db="EMBL/GenBank/DDBJ databases">
        <authorList>
            <person name="Petersen C."/>
        </authorList>
    </citation>
    <scope>NUCLEOTIDE SEQUENCE</scope>
    <source>
        <strain evidence="2">IBT 17514</strain>
    </source>
</reference>
<keyword evidence="3" id="KW-1185">Reference proteome</keyword>
<dbReference type="Proteomes" id="UP001215712">
    <property type="component" value="Unassembled WGS sequence"/>
</dbReference>
<dbReference type="AlphaFoldDB" id="A0AAD6HR79"/>
<proteinExistence type="predicted"/>
<feature type="compositionally biased region" description="Polar residues" evidence="1">
    <location>
        <begin position="1"/>
        <end position="18"/>
    </location>
</feature>
<organism evidence="2 3">
    <name type="scientific">Penicillium malachiteum</name>
    <dbReference type="NCBI Taxonomy" id="1324776"/>
    <lineage>
        <taxon>Eukaryota</taxon>
        <taxon>Fungi</taxon>
        <taxon>Dikarya</taxon>
        <taxon>Ascomycota</taxon>
        <taxon>Pezizomycotina</taxon>
        <taxon>Eurotiomycetes</taxon>
        <taxon>Eurotiomycetidae</taxon>
        <taxon>Eurotiales</taxon>
        <taxon>Aspergillaceae</taxon>
        <taxon>Penicillium</taxon>
    </lineage>
</organism>
<protein>
    <submittedName>
        <fullName evidence="2">Uncharacterized protein</fullName>
    </submittedName>
</protein>
<evidence type="ECO:0000313" key="2">
    <source>
        <dbReference type="EMBL" id="KAJ5732796.1"/>
    </source>
</evidence>
<evidence type="ECO:0000256" key="1">
    <source>
        <dbReference type="SAM" id="MobiDB-lite"/>
    </source>
</evidence>
<gene>
    <name evidence="2" type="ORF">N7493_004277</name>
</gene>
<sequence>MTPTSQKSNPIIPTQQGSPLHISQVPNDPLTLSFVNTLEIRDLCFDISCYGPFLKDLPRRFGSSPALDAAGTALVASYPYFKNKDIPRHVLARFVKALKTLRECLSDPNEARSPNTLSAIYLISICQVITPGNVSSVYCADQDNNRAGLETMRGSEQVIRKPLCIY</sequence>